<organism evidence="2 3">
    <name type="scientific">Pristionchus mayeri</name>
    <dbReference type="NCBI Taxonomy" id="1317129"/>
    <lineage>
        <taxon>Eukaryota</taxon>
        <taxon>Metazoa</taxon>
        <taxon>Ecdysozoa</taxon>
        <taxon>Nematoda</taxon>
        <taxon>Chromadorea</taxon>
        <taxon>Rhabditida</taxon>
        <taxon>Rhabditina</taxon>
        <taxon>Diplogasteromorpha</taxon>
        <taxon>Diplogasteroidea</taxon>
        <taxon>Neodiplogasteridae</taxon>
        <taxon>Pristionchus</taxon>
    </lineage>
</organism>
<dbReference type="EMBL" id="BTRK01000004">
    <property type="protein sequence ID" value="GMR45792.1"/>
    <property type="molecule type" value="Genomic_DNA"/>
</dbReference>
<dbReference type="AlphaFoldDB" id="A0AAN5HYQ8"/>
<dbReference type="InterPro" id="IPR002068">
    <property type="entry name" value="A-crystallin/Hsp20_dom"/>
</dbReference>
<gene>
    <name evidence="2" type="ORF">PMAYCL1PPCAC_15987</name>
</gene>
<dbReference type="Proteomes" id="UP001328107">
    <property type="component" value="Unassembled WGS sequence"/>
</dbReference>
<evidence type="ECO:0000313" key="2">
    <source>
        <dbReference type="EMBL" id="GMR45792.1"/>
    </source>
</evidence>
<comment type="caution">
    <text evidence="2">The sequence shown here is derived from an EMBL/GenBank/DDBJ whole genome shotgun (WGS) entry which is preliminary data.</text>
</comment>
<accession>A0AAN5HYQ8</accession>
<evidence type="ECO:0000313" key="3">
    <source>
        <dbReference type="Proteomes" id="UP001328107"/>
    </source>
</evidence>
<reference evidence="3" key="1">
    <citation type="submission" date="2022-10" db="EMBL/GenBank/DDBJ databases">
        <title>Genome assembly of Pristionchus species.</title>
        <authorList>
            <person name="Yoshida K."/>
            <person name="Sommer R.J."/>
        </authorList>
    </citation>
    <scope>NUCLEOTIDE SEQUENCE [LARGE SCALE GENOMIC DNA]</scope>
    <source>
        <strain evidence="3">RS5460</strain>
    </source>
</reference>
<feature type="domain" description="SHSP" evidence="1">
    <location>
        <begin position="51"/>
        <end position="74"/>
    </location>
</feature>
<protein>
    <recommendedName>
        <fullName evidence="1">SHSP domain-containing protein</fullName>
    </recommendedName>
</protein>
<proteinExistence type="predicted"/>
<dbReference type="Gene3D" id="2.60.40.790">
    <property type="match status" value="1"/>
</dbReference>
<evidence type="ECO:0000259" key="1">
    <source>
        <dbReference type="Pfam" id="PF00011"/>
    </source>
</evidence>
<sequence>MSLMGYHPLDRQRMRALDRMFTEDWHSLCPYWNCVPAENTLNLGSALGAVENTKDKFAVNVDVSHFKPEEVKVSTL</sequence>
<name>A0AAN5HYQ8_9BILA</name>
<keyword evidence="3" id="KW-1185">Reference proteome</keyword>
<dbReference type="InterPro" id="IPR008978">
    <property type="entry name" value="HSP20-like_chaperone"/>
</dbReference>
<feature type="non-terminal residue" evidence="2">
    <location>
        <position position="76"/>
    </location>
</feature>
<dbReference type="Pfam" id="PF00011">
    <property type="entry name" value="HSP20"/>
    <property type="match status" value="1"/>
</dbReference>